<dbReference type="EMBL" id="JBHLVX010000009">
    <property type="protein sequence ID" value="MFC0266824.1"/>
    <property type="molecule type" value="Genomic_DNA"/>
</dbReference>
<reference evidence="1 2" key="1">
    <citation type="submission" date="2024-09" db="EMBL/GenBank/DDBJ databases">
        <authorList>
            <person name="Sun Q."/>
            <person name="Mori K."/>
        </authorList>
    </citation>
    <scope>NUCLEOTIDE SEQUENCE [LARGE SCALE GENOMIC DNA]</scope>
    <source>
        <strain evidence="1 2">CCM 7415</strain>
    </source>
</reference>
<evidence type="ECO:0000313" key="2">
    <source>
        <dbReference type="Proteomes" id="UP001589814"/>
    </source>
</evidence>
<protein>
    <recommendedName>
        <fullName evidence="3">Glycosyltransferase family 2 protein</fullName>
    </recommendedName>
</protein>
<comment type="caution">
    <text evidence="1">The sequence shown here is derived from an EMBL/GenBank/DDBJ whole genome shotgun (WGS) entry which is preliminary data.</text>
</comment>
<evidence type="ECO:0008006" key="3">
    <source>
        <dbReference type="Google" id="ProtNLM"/>
    </source>
</evidence>
<evidence type="ECO:0000313" key="1">
    <source>
        <dbReference type="EMBL" id="MFC0266824.1"/>
    </source>
</evidence>
<proteinExistence type="predicted"/>
<accession>A0ABV6FZK5</accession>
<dbReference type="SUPFAM" id="SSF53448">
    <property type="entry name" value="Nucleotide-diphospho-sugar transferases"/>
    <property type="match status" value="1"/>
</dbReference>
<organism evidence="1 2">
    <name type="scientific">Kushneria aurantia</name>
    <dbReference type="NCBI Taxonomy" id="504092"/>
    <lineage>
        <taxon>Bacteria</taxon>
        <taxon>Pseudomonadati</taxon>
        <taxon>Pseudomonadota</taxon>
        <taxon>Gammaproteobacteria</taxon>
        <taxon>Oceanospirillales</taxon>
        <taxon>Halomonadaceae</taxon>
        <taxon>Kushneria</taxon>
    </lineage>
</organism>
<sequence length="304" mass="33831">MTNILSARKKRKLLTRILSPRMAIRNRLARRGLETNRRLVVSMTTHPPRIHEVYIALESIMAQEINDFTLRLYISASDMTRIGQLPATLHRLVRRGLEIVITAQDYRSYDKLVHALADSPEATIVTADDDVIYPRRWLSELLAGARRHPGCIICHRGHLLSESPPGSGRISYGASRAAGADAAQEPALALMPTGNSGVLYPPGSLDPMAQDSDSFLRLAPSADDIWFKLASLKRGTRCYRLGERNAEFPPTRSARLAPLHRENVAGGGNDRQLADCLAHFPELARKLFDELTADRSTLLQEEKP</sequence>
<gene>
    <name evidence="1" type="ORF">ACFFHW_02240</name>
</gene>
<keyword evidence="2" id="KW-1185">Reference proteome</keyword>
<dbReference type="RefSeq" id="WP_019951945.1">
    <property type="nucleotide sequence ID" value="NZ_JBHLVX010000009.1"/>
</dbReference>
<dbReference type="Proteomes" id="UP001589814">
    <property type="component" value="Unassembled WGS sequence"/>
</dbReference>
<name>A0ABV6FZK5_9GAMM</name>
<dbReference type="InterPro" id="IPR029044">
    <property type="entry name" value="Nucleotide-diphossugar_trans"/>
</dbReference>